<sequence>MAGSGTTTPGPSAEAHRRRLLGAVLQVVATKGYADTTIGDVVARAMVSRRTFYECFADKEECFVTAYEGASEAVLRRIDEAVDPRDDWVRRLETGVGVYLAAVAADPSVITVFVVEIVRAGPRALAARRRAYRRWAAVLGQVSERAAMLGEDMWQAALAAINERVLIAAERQEVSGDAVRADVMDVLLSLLTAPGRDPAP</sequence>
<evidence type="ECO:0000256" key="1">
    <source>
        <dbReference type="ARBA" id="ARBA00023125"/>
    </source>
</evidence>
<dbReference type="InterPro" id="IPR009057">
    <property type="entry name" value="Homeodomain-like_sf"/>
</dbReference>
<dbReference type="InterPro" id="IPR001647">
    <property type="entry name" value="HTH_TetR"/>
</dbReference>
<proteinExistence type="predicted"/>
<dbReference type="STRING" id="909613.UO65_5503"/>
<name>W7IFY9_9PSEU</name>
<evidence type="ECO:0000313" key="5">
    <source>
        <dbReference type="Proteomes" id="UP000019277"/>
    </source>
</evidence>
<dbReference type="PANTHER" id="PTHR30055">
    <property type="entry name" value="HTH-TYPE TRANSCRIPTIONAL REGULATOR RUTR"/>
    <property type="match status" value="1"/>
</dbReference>
<feature type="domain" description="HTH tetR-type" evidence="3">
    <location>
        <begin position="14"/>
        <end position="74"/>
    </location>
</feature>
<evidence type="ECO:0000259" key="3">
    <source>
        <dbReference type="PROSITE" id="PS50977"/>
    </source>
</evidence>
<dbReference type="Gene3D" id="1.10.357.10">
    <property type="entry name" value="Tetracycline Repressor, domain 2"/>
    <property type="match status" value="1"/>
</dbReference>
<dbReference type="RefSeq" id="WP_084176302.1">
    <property type="nucleotide sequence ID" value="NZ_AYXG01000214.1"/>
</dbReference>
<keyword evidence="5" id="KW-1185">Reference proteome</keyword>
<feature type="DNA-binding region" description="H-T-H motif" evidence="2">
    <location>
        <begin position="37"/>
        <end position="56"/>
    </location>
</feature>
<dbReference type="PANTHER" id="PTHR30055:SF226">
    <property type="entry name" value="HTH-TYPE TRANSCRIPTIONAL REGULATOR PKSA"/>
    <property type="match status" value="1"/>
</dbReference>
<dbReference type="InterPro" id="IPR050109">
    <property type="entry name" value="HTH-type_TetR-like_transc_reg"/>
</dbReference>
<gene>
    <name evidence="4" type="ORF">UO65_5503</name>
</gene>
<dbReference type="GO" id="GO:0000976">
    <property type="term" value="F:transcription cis-regulatory region binding"/>
    <property type="evidence" value="ECO:0007669"/>
    <property type="project" value="TreeGrafter"/>
</dbReference>
<protein>
    <submittedName>
        <fullName evidence="4">Transcriptional regulator, TetR family</fullName>
    </submittedName>
</protein>
<dbReference type="SUPFAM" id="SSF46689">
    <property type="entry name" value="Homeodomain-like"/>
    <property type="match status" value="1"/>
</dbReference>
<dbReference type="Proteomes" id="UP000019277">
    <property type="component" value="Unassembled WGS sequence"/>
</dbReference>
<dbReference type="PROSITE" id="PS50977">
    <property type="entry name" value="HTH_TETR_2"/>
    <property type="match status" value="1"/>
</dbReference>
<evidence type="ECO:0000256" key="2">
    <source>
        <dbReference type="PROSITE-ProRule" id="PRU00335"/>
    </source>
</evidence>
<comment type="caution">
    <text evidence="4">The sequence shown here is derived from an EMBL/GenBank/DDBJ whole genome shotgun (WGS) entry which is preliminary data.</text>
</comment>
<evidence type="ECO:0000313" key="4">
    <source>
        <dbReference type="EMBL" id="EWC59223.1"/>
    </source>
</evidence>
<dbReference type="AlphaFoldDB" id="W7IFY9"/>
<dbReference type="eggNOG" id="COG1309">
    <property type="taxonomic scope" value="Bacteria"/>
</dbReference>
<dbReference type="GO" id="GO:0003700">
    <property type="term" value="F:DNA-binding transcription factor activity"/>
    <property type="evidence" value="ECO:0007669"/>
    <property type="project" value="TreeGrafter"/>
</dbReference>
<reference evidence="4 5" key="1">
    <citation type="journal article" date="2014" name="Genome Announc.">
        <title>Draft Genome Sequence of the Antitrypanosomally Active Sponge-Associated Bacterium Actinokineospora sp. Strain EG49.</title>
        <authorList>
            <person name="Harjes J."/>
            <person name="Ryu T."/>
            <person name="Abdelmohsen U.R."/>
            <person name="Moitinho-Silva L."/>
            <person name="Horn H."/>
            <person name="Ravasi T."/>
            <person name="Hentschel U."/>
        </authorList>
    </citation>
    <scope>NUCLEOTIDE SEQUENCE [LARGE SCALE GENOMIC DNA]</scope>
    <source>
        <strain evidence="4 5">EG49</strain>
    </source>
</reference>
<accession>W7IFY9</accession>
<organism evidence="4 5">
    <name type="scientific">Actinokineospora spheciospongiae</name>
    <dbReference type="NCBI Taxonomy" id="909613"/>
    <lineage>
        <taxon>Bacteria</taxon>
        <taxon>Bacillati</taxon>
        <taxon>Actinomycetota</taxon>
        <taxon>Actinomycetes</taxon>
        <taxon>Pseudonocardiales</taxon>
        <taxon>Pseudonocardiaceae</taxon>
        <taxon>Actinokineospora</taxon>
    </lineage>
</organism>
<dbReference type="OrthoDB" id="5242485at2"/>
<keyword evidence="1 2" id="KW-0238">DNA-binding</keyword>
<dbReference type="Pfam" id="PF00440">
    <property type="entry name" value="TetR_N"/>
    <property type="match status" value="1"/>
</dbReference>
<dbReference type="EMBL" id="AYXG01000214">
    <property type="protein sequence ID" value="EWC59223.1"/>
    <property type="molecule type" value="Genomic_DNA"/>
</dbReference>
<dbReference type="PATRIC" id="fig|909613.9.peg.5502"/>